<dbReference type="Proteomes" id="UP001235744">
    <property type="component" value="Chromosome"/>
</dbReference>
<dbReference type="RefSeq" id="WP_306071519.1">
    <property type="nucleotide sequence ID" value="NZ_CP120988.1"/>
</dbReference>
<evidence type="ECO:0000313" key="1">
    <source>
        <dbReference type="EMBL" id="WLQ56671.1"/>
    </source>
</evidence>
<dbReference type="EMBL" id="CP120988">
    <property type="protein sequence ID" value="WLQ56671.1"/>
    <property type="molecule type" value="Genomic_DNA"/>
</dbReference>
<gene>
    <name evidence="1" type="ORF">P8A19_14995</name>
</gene>
<accession>A0ABY9ISL2</accession>
<organism evidence="1 2">
    <name type="scientific">Streptomyces poriferorum</name>
    <dbReference type="NCBI Taxonomy" id="2798799"/>
    <lineage>
        <taxon>Bacteria</taxon>
        <taxon>Bacillati</taxon>
        <taxon>Actinomycetota</taxon>
        <taxon>Actinomycetes</taxon>
        <taxon>Kitasatosporales</taxon>
        <taxon>Streptomycetaceae</taxon>
        <taxon>Streptomyces</taxon>
    </lineage>
</organism>
<proteinExistence type="predicted"/>
<reference evidence="1 2" key="1">
    <citation type="submission" date="2023-03" db="EMBL/GenBank/DDBJ databases">
        <title>Isolation and description of six Streptomyces strains from soil environments, able to metabolize different microbial glucans.</title>
        <authorList>
            <person name="Widen T."/>
            <person name="Larsbrink J."/>
        </authorList>
    </citation>
    <scope>NUCLEOTIDE SEQUENCE [LARGE SCALE GENOMIC DNA]</scope>
    <source>
        <strain evidence="1 2">Alt2</strain>
    </source>
</reference>
<evidence type="ECO:0000313" key="2">
    <source>
        <dbReference type="Proteomes" id="UP001235744"/>
    </source>
</evidence>
<protein>
    <submittedName>
        <fullName evidence="1">Uncharacterized protein</fullName>
    </submittedName>
</protein>
<sequence>MPEDEAELRRMVRGASLGDDERDRVRERLWRLRRDRGGDGAPEGGEVLLPEVVLTVPTPWLWEGWTLPSSDRYVDEDAESIAHVRAVLEACLPDEPVPREVRAVWDAPDWDADTGIRRIGVPDVLRRLMPETRLVTRERMAAARAEAEVLAIPGVPGEVEPFIAFWLPYVREQFADAALRWIAQVDEEDRLVPWAMELALCCVERRCAAEQAVWMLRWTVDVPESLAALRRIATDPAAGADVRGLAEDGLPGS</sequence>
<keyword evidence="2" id="KW-1185">Reference proteome</keyword>
<name>A0ABY9ISL2_9ACTN</name>